<dbReference type="Pfam" id="PF00534">
    <property type="entry name" value="Glycos_transf_1"/>
    <property type="match status" value="1"/>
</dbReference>
<protein>
    <submittedName>
        <fullName evidence="3">Glycosyl transferase</fullName>
    </submittedName>
</protein>
<evidence type="ECO:0000313" key="3">
    <source>
        <dbReference type="EMBL" id="GEN84430.1"/>
    </source>
</evidence>
<keyword evidence="4" id="KW-1185">Reference proteome</keyword>
<dbReference type="EMBL" id="BJYL01000037">
    <property type="protein sequence ID" value="GEN84430.1"/>
    <property type="molecule type" value="Genomic_DNA"/>
</dbReference>
<evidence type="ECO:0000259" key="1">
    <source>
        <dbReference type="Pfam" id="PF00534"/>
    </source>
</evidence>
<dbReference type="Proteomes" id="UP000321901">
    <property type="component" value="Unassembled WGS sequence"/>
</dbReference>
<evidence type="ECO:0000313" key="4">
    <source>
        <dbReference type="Proteomes" id="UP000321901"/>
    </source>
</evidence>
<dbReference type="InterPro" id="IPR001296">
    <property type="entry name" value="Glyco_trans_1"/>
</dbReference>
<organism evidence="3 4">
    <name type="scientific">Sporosarcina luteola</name>
    <dbReference type="NCBI Taxonomy" id="582850"/>
    <lineage>
        <taxon>Bacteria</taxon>
        <taxon>Bacillati</taxon>
        <taxon>Bacillota</taxon>
        <taxon>Bacilli</taxon>
        <taxon>Bacillales</taxon>
        <taxon>Caryophanaceae</taxon>
        <taxon>Sporosarcina</taxon>
    </lineage>
</organism>
<dbReference type="OrthoDB" id="9803279at2"/>
<name>A0A511ZAF0_9BACL</name>
<dbReference type="AlphaFoldDB" id="A0A511ZAF0"/>
<evidence type="ECO:0000259" key="2">
    <source>
        <dbReference type="Pfam" id="PF13439"/>
    </source>
</evidence>
<gene>
    <name evidence="3" type="ORF">SLU01_27420</name>
</gene>
<feature type="domain" description="Glycosyltransferase subfamily 4-like N-terminal" evidence="2">
    <location>
        <begin position="24"/>
        <end position="194"/>
    </location>
</feature>
<dbReference type="PANTHER" id="PTHR45947:SF3">
    <property type="entry name" value="SULFOQUINOVOSYL TRANSFERASE SQD2"/>
    <property type="match status" value="1"/>
</dbReference>
<dbReference type="RefSeq" id="WP_147059276.1">
    <property type="nucleotide sequence ID" value="NZ_BJYL01000037.1"/>
</dbReference>
<dbReference type="InterPro" id="IPR028098">
    <property type="entry name" value="Glyco_trans_4-like_N"/>
</dbReference>
<comment type="caution">
    <text evidence="3">The sequence shown here is derived from an EMBL/GenBank/DDBJ whole genome shotgun (WGS) entry which is preliminary data.</text>
</comment>
<dbReference type="GO" id="GO:0016757">
    <property type="term" value="F:glycosyltransferase activity"/>
    <property type="evidence" value="ECO:0007669"/>
    <property type="project" value="InterPro"/>
</dbReference>
<accession>A0A511ZAF0</accession>
<proteinExistence type="predicted"/>
<dbReference type="InterPro" id="IPR050194">
    <property type="entry name" value="Glycosyltransferase_grp1"/>
</dbReference>
<feature type="domain" description="Glycosyl transferase family 1" evidence="1">
    <location>
        <begin position="199"/>
        <end position="371"/>
    </location>
</feature>
<dbReference type="Gene3D" id="3.40.50.2000">
    <property type="entry name" value="Glycogen Phosphorylase B"/>
    <property type="match status" value="2"/>
</dbReference>
<reference evidence="3 4" key="1">
    <citation type="submission" date="2019-07" db="EMBL/GenBank/DDBJ databases">
        <title>Whole genome shotgun sequence of Sporosarcina luteola NBRC 105378.</title>
        <authorList>
            <person name="Hosoyama A."/>
            <person name="Uohara A."/>
            <person name="Ohji S."/>
            <person name="Ichikawa N."/>
        </authorList>
    </citation>
    <scope>NUCLEOTIDE SEQUENCE [LARGE SCALE GENOMIC DNA]</scope>
    <source>
        <strain evidence="3 4">NBRC 105378</strain>
    </source>
</reference>
<dbReference type="PANTHER" id="PTHR45947">
    <property type="entry name" value="SULFOQUINOVOSYL TRANSFERASE SQD2"/>
    <property type="match status" value="1"/>
</dbReference>
<dbReference type="Pfam" id="PF13439">
    <property type="entry name" value="Glyco_transf_4"/>
    <property type="match status" value="1"/>
</dbReference>
<sequence>MKKKIVFISDHGDPLAPLGGEQAGGQNNYVKQLALSLDNKGYTVDVITHWADANAPKIEKFGSRCRVVRIAAGVKGYVAKSDLYSMLHEFYDDIRNQIDLASYDILHTHYWLSGLLGAKAAEDYGIPWIHTSHSLGAAKEQATGVREYKRMAAEQLILQLADTVVATTATERKLINGFVEDPSPIKVIPIGVDKSFQPSDQKEKERPYFAFAGRLEETKGIYTLLHAFRLLIERHELPSSAKLVIAGGDADTIDLQKMSPTCPNLKKAVSGLEKHIDFIGARSQRQLAELFNAATAVIVPSTYESFGMVAAEAQACGSPVIASKVGGLQDVVRHRETGIHVEKENKEHLAFAMKLIALNRGFARSLGRRAAAHAQREFNWETVARKMDGLYEVVIRGKQKVLAGD</sequence>
<dbReference type="SUPFAM" id="SSF53756">
    <property type="entry name" value="UDP-Glycosyltransferase/glycogen phosphorylase"/>
    <property type="match status" value="1"/>
</dbReference>
<keyword evidence="3" id="KW-0808">Transferase</keyword>